<dbReference type="EMBL" id="JBEPMX010000001">
    <property type="protein sequence ID" value="MET3681966.1"/>
    <property type="molecule type" value="Genomic_DNA"/>
</dbReference>
<dbReference type="InterPro" id="IPR015424">
    <property type="entry name" value="PyrdxlP-dep_Trfase"/>
</dbReference>
<name>A0ABV2KQU7_9BACI</name>
<keyword evidence="3 6" id="KW-0032">Aminotransferase</keyword>
<dbReference type="Gene3D" id="3.90.1150.10">
    <property type="entry name" value="Aspartate Aminotransferase, domain 1"/>
    <property type="match status" value="1"/>
</dbReference>
<protein>
    <recommendedName>
        <fullName evidence="6">Aminotransferase</fullName>
        <ecNumber evidence="6">2.6.1.-</ecNumber>
    </recommendedName>
</protein>
<evidence type="ECO:0000256" key="4">
    <source>
        <dbReference type="ARBA" id="ARBA00022679"/>
    </source>
</evidence>
<evidence type="ECO:0000313" key="9">
    <source>
        <dbReference type="Proteomes" id="UP001549167"/>
    </source>
</evidence>
<dbReference type="InterPro" id="IPR004838">
    <property type="entry name" value="NHTrfase_class1_PyrdxlP-BS"/>
</dbReference>
<comment type="cofactor">
    <cofactor evidence="1 6">
        <name>pyridoxal 5'-phosphate</name>
        <dbReference type="ChEBI" id="CHEBI:597326"/>
    </cofactor>
</comment>
<dbReference type="PANTHER" id="PTHR46383">
    <property type="entry name" value="ASPARTATE AMINOTRANSFERASE"/>
    <property type="match status" value="1"/>
</dbReference>
<dbReference type="GO" id="GO:0008483">
    <property type="term" value="F:transaminase activity"/>
    <property type="evidence" value="ECO:0007669"/>
    <property type="project" value="UniProtKB-KW"/>
</dbReference>
<dbReference type="Proteomes" id="UP001549167">
    <property type="component" value="Unassembled WGS sequence"/>
</dbReference>
<keyword evidence="5" id="KW-0663">Pyridoxal phosphate</keyword>
<evidence type="ECO:0000313" key="8">
    <source>
        <dbReference type="EMBL" id="MET3681966.1"/>
    </source>
</evidence>
<evidence type="ECO:0000256" key="1">
    <source>
        <dbReference type="ARBA" id="ARBA00001933"/>
    </source>
</evidence>
<dbReference type="InterPro" id="IPR050596">
    <property type="entry name" value="AspAT/PAT-like"/>
</dbReference>
<reference evidence="8 9" key="1">
    <citation type="submission" date="2024-06" db="EMBL/GenBank/DDBJ databases">
        <title>Genomic Encyclopedia of Type Strains, Phase IV (KMG-IV): sequencing the most valuable type-strain genomes for metagenomic binning, comparative biology and taxonomic classification.</title>
        <authorList>
            <person name="Goeker M."/>
        </authorList>
    </citation>
    <scope>NUCLEOTIDE SEQUENCE [LARGE SCALE GENOMIC DNA]</scope>
    <source>
        <strain evidence="8 9">DSM 23520</strain>
    </source>
</reference>
<dbReference type="CDD" id="cd00609">
    <property type="entry name" value="AAT_like"/>
    <property type="match status" value="1"/>
</dbReference>
<keyword evidence="9" id="KW-1185">Reference proteome</keyword>
<dbReference type="EC" id="2.6.1.-" evidence="6"/>
<feature type="domain" description="Aminotransferase class I/classII large" evidence="7">
    <location>
        <begin position="29"/>
        <end position="377"/>
    </location>
</feature>
<dbReference type="Pfam" id="PF00155">
    <property type="entry name" value="Aminotran_1_2"/>
    <property type="match status" value="1"/>
</dbReference>
<evidence type="ECO:0000256" key="6">
    <source>
        <dbReference type="RuleBase" id="RU000481"/>
    </source>
</evidence>
<dbReference type="NCBIfam" id="NF005817">
    <property type="entry name" value="PRK07683.1"/>
    <property type="match status" value="1"/>
</dbReference>
<evidence type="ECO:0000256" key="3">
    <source>
        <dbReference type="ARBA" id="ARBA00022576"/>
    </source>
</evidence>
<gene>
    <name evidence="8" type="ORF">ABID56_000045</name>
</gene>
<dbReference type="InterPro" id="IPR015422">
    <property type="entry name" value="PyrdxlP-dep_Trfase_small"/>
</dbReference>
<evidence type="ECO:0000256" key="5">
    <source>
        <dbReference type="ARBA" id="ARBA00022898"/>
    </source>
</evidence>
<dbReference type="PANTHER" id="PTHR46383:SF4">
    <property type="entry name" value="AMINOTRANSFERASE"/>
    <property type="match status" value="1"/>
</dbReference>
<dbReference type="InterPro" id="IPR004839">
    <property type="entry name" value="Aminotransferase_I/II_large"/>
</dbReference>
<keyword evidence="4 6" id="KW-0808">Transferase</keyword>
<sequence length="386" mass="43051">MEQYLNENVKNLAISGIRQFFNLVSGKDDVVSLTIGQPDFATPEHIKDAAKQALDDNRTVYTPNAGILELRQAIASYTQERYHLHYDPEDEIIVTAGASQAIDISLRTILEPGDEVILPGPVYPGYEPLIRLAGATPVHVDTRDNGFKLTAELIDPYVTDRTKCIILPYPSNPTGVSLNETELKTLADYIQTKPIFLLADEIYSELTYDGDHVSIAQFEEIRKQTIVIQGVSKSHAMTGFRIGYVLADRSIRQHMLKAHQYNVSCATSISQYAALEALTAGKDDSKVMRDAYGERRRYVIDRLKQMGVDVVVPDGAFYVFPKIELPNTTSFELGLRLVDEVGLALVPGDAFGSHGQGYMRLSYAYSEHVLKQGLDRLETFLQQNQS</sequence>
<dbReference type="PRINTS" id="PR00753">
    <property type="entry name" value="ACCSYNTHASE"/>
</dbReference>
<evidence type="ECO:0000259" key="7">
    <source>
        <dbReference type="Pfam" id="PF00155"/>
    </source>
</evidence>
<organism evidence="8 9">
    <name type="scientific">Alkalibacillus flavidus</name>
    <dbReference type="NCBI Taxonomy" id="546021"/>
    <lineage>
        <taxon>Bacteria</taxon>
        <taxon>Bacillati</taxon>
        <taxon>Bacillota</taxon>
        <taxon>Bacilli</taxon>
        <taxon>Bacillales</taxon>
        <taxon>Bacillaceae</taxon>
        <taxon>Alkalibacillus</taxon>
    </lineage>
</organism>
<proteinExistence type="inferred from homology"/>
<dbReference type="PROSITE" id="PS00105">
    <property type="entry name" value="AA_TRANSFER_CLASS_1"/>
    <property type="match status" value="1"/>
</dbReference>
<dbReference type="Gene3D" id="3.40.640.10">
    <property type="entry name" value="Type I PLP-dependent aspartate aminotransferase-like (Major domain)"/>
    <property type="match status" value="1"/>
</dbReference>
<evidence type="ECO:0000256" key="2">
    <source>
        <dbReference type="ARBA" id="ARBA00007441"/>
    </source>
</evidence>
<accession>A0ABV2KQU7</accession>
<comment type="caution">
    <text evidence="8">The sequence shown here is derived from an EMBL/GenBank/DDBJ whole genome shotgun (WGS) entry which is preliminary data.</text>
</comment>
<dbReference type="InterPro" id="IPR015421">
    <property type="entry name" value="PyrdxlP-dep_Trfase_major"/>
</dbReference>
<dbReference type="RefSeq" id="WP_354218305.1">
    <property type="nucleotide sequence ID" value="NZ_JBEPMX010000001.1"/>
</dbReference>
<comment type="similarity">
    <text evidence="2 6">Belongs to the class-I pyridoxal-phosphate-dependent aminotransferase family.</text>
</comment>
<dbReference type="SUPFAM" id="SSF53383">
    <property type="entry name" value="PLP-dependent transferases"/>
    <property type="match status" value="1"/>
</dbReference>